<keyword evidence="2" id="KW-1185">Reference proteome</keyword>
<evidence type="ECO:0000313" key="1">
    <source>
        <dbReference type="EMBL" id="CAJ0595450.1"/>
    </source>
</evidence>
<proteinExistence type="predicted"/>
<dbReference type="Proteomes" id="UP001176961">
    <property type="component" value="Unassembled WGS sequence"/>
</dbReference>
<comment type="caution">
    <text evidence="1">The sequence shown here is derived from an EMBL/GenBank/DDBJ whole genome shotgun (WGS) entry which is preliminary data.</text>
</comment>
<accession>A0AA36GNL9</accession>
<dbReference type="Gene3D" id="3.40.33.10">
    <property type="entry name" value="CAP"/>
    <property type="match status" value="1"/>
</dbReference>
<protein>
    <recommendedName>
        <fullName evidence="3">SCP domain-containing protein</fullName>
    </recommendedName>
</protein>
<organism evidence="1 2">
    <name type="scientific">Cylicocyclus nassatus</name>
    <name type="common">Nematode worm</name>
    <dbReference type="NCBI Taxonomy" id="53992"/>
    <lineage>
        <taxon>Eukaryota</taxon>
        <taxon>Metazoa</taxon>
        <taxon>Ecdysozoa</taxon>
        <taxon>Nematoda</taxon>
        <taxon>Chromadorea</taxon>
        <taxon>Rhabditida</taxon>
        <taxon>Rhabditina</taxon>
        <taxon>Rhabditomorpha</taxon>
        <taxon>Strongyloidea</taxon>
        <taxon>Strongylidae</taxon>
        <taxon>Cylicocyclus</taxon>
    </lineage>
</organism>
<dbReference type="AlphaFoldDB" id="A0AA36GNL9"/>
<evidence type="ECO:0008006" key="3">
    <source>
        <dbReference type="Google" id="ProtNLM"/>
    </source>
</evidence>
<sequence>MHKKPWSNQAGMIKVRYSCELEHYAARDSRWCIPYELKTSACVEVLRTKIPMAQVHTSLSAIKQMLNGWKTAVGCAVNGCDKHGGYWNVVCRYATICTPKSRKLYNCFNGKRCEKHKRPRKTKLLPEANKFMVNFTSGYVYLLD</sequence>
<reference evidence="1" key="1">
    <citation type="submission" date="2023-07" db="EMBL/GenBank/DDBJ databases">
        <authorList>
            <consortium name="CYATHOMIX"/>
        </authorList>
    </citation>
    <scope>NUCLEOTIDE SEQUENCE</scope>
    <source>
        <strain evidence="1">N/A</strain>
    </source>
</reference>
<dbReference type="EMBL" id="CATQJL010000112">
    <property type="protein sequence ID" value="CAJ0595450.1"/>
    <property type="molecule type" value="Genomic_DNA"/>
</dbReference>
<evidence type="ECO:0000313" key="2">
    <source>
        <dbReference type="Proteomes" id="UP001176961"/>
    </source>
</evidence>
<dbReference type="InterPro" id="IPR035940">
    <property type="entry name" value="CAP_sf"/>
</dbReference>
<name>A0AA36GNL9_CYLNA</name>
<dbReference type="SUPFAM" id="SSF55797">
    <property type="entry name" value="PR-1-like"/>
    <property type="match status" value="1"/>
</dbReference>
<gene>
    <name evidence="1" type="ORF">CYNAS_LOCUS7433</name>
</gene>